<keyword evidence="1" id="KW-0808">Transferase</keyword>
<protein>
    <submittedName>
        <fullName evidence="1">16S rRNA (Uracil(1498)-N(3))-methyltransferase</fullName>
        <ecNumber evidence="1">2.1.1.193</ecNumber>
    </submittedName>
</protein>
<keyword evidence="2" id="KW-1185">Reference proteome</keyword>
<gene>
    <name evidence="1" type="ORF">E5358_03000</name>
</gene>
<dbReference type="EC" id="2.1.1.193" evidence="1"/>
<evidence type="ECO:0000313" key="1">
    <source>
        <dbReference type="EMBL" id="TGX83632.1"/>
    </source>
</evidence>
<keyword evidence="1" id="KW-0489">Methyltransferase</keyword>
<proteinExistence type="predicted"/>
<sequence length="246" mass="28407">MKEVRFFYAPEATITEELPQDEATHAIRVLRLQSGDEIFFMDGKGAFHRAEITLVTNKKCMYRIVETMQQEPTWRGHIHLAIAPTKMMDRVEWMVEKATEIGFDEISFLNCRFSERTKIRTDRIEKIVVSAVKQSHKAWKPIVNEMLDFKNFICQPREGRKFICHCYEEVSKEDFFSLISSVSQEESLHESDDITVLVGPEGDFSIDEVRMALDNGYESVTLGKSRLRTETAGLQAVSMSNLARRI</sequence>
<dbReference type="EMBL" id="SRZC01000003">
    <property type="protein sequence ID" value="TGX83632.1"/>
    <property type="molecule type" value="Genomic_DNA"/>
</dbReference>
<comment type="caution">
    <text evidence="1">The sequence shown here is derived from an EMBL/GenBank/DDBJ whole genome shotgun (WGS) entry which is preliminary data.</text>
</comment>
<dbReference type="Proteomes" id="UP000308886">
    <property type="component" value="Unassembled WGS sequence"/>
</dbReference>
<reference evidence="1" key="1">
    <citation type="submission" date="2019-04" db="EMBL/GenBank/DDBJ databases">
        <title>Microbes associate with the intestines of laboratory mice.</title>
        <authorList>
            <person name="Navarre W."/>
            <person name="Wong E."/>
            <person name="Huang K."/>
            <person name="Tropini C."/>
            <person name="Ng K."/>
            <person name="Yu B."/>
        </authorList>
    </citation>
    <scope>NUCLEOTIDE SEQUENCE</scope>
    <source>
        <strain evidence="1">NM73_A23</strain>
    </source>
</reference>
<name>A0AC61QTD5_9BACT</name>
<organism evidence="1 2">
    <name type="scientific">Palleniella muris</name>
    <dbReference type="NCBI Taxonomy" id="3038145"/>
    <lineage>
        <taxon>Bacteria</taxon>
        <taxon>Pseudomonadati</taxon>
        <taxon>Bacteroidota</taxon>
        <taxon>Bacteroidia</taxon>
        <taxon>Bacteroidales</taxon>
        <taxon>Prevotellaceae</taxon>
        <taxon>Palleniella</taxon>
    </lineage>
</organism>
<evidence type="ECO:0000313" key="2">
    <source>
        <dbReference type="Proteomes" id="UP000308886"/>
    </source>
</evidence>
<accession>A0AC61QTD5</accession>